<dbReference type="STRING" id="1754192.A0A1Y1WXC2"/>
<keyword evidence="12" id="KW-0472">Membrane</keyword>
<keyword evidence="6" id="KW-0812">Transmembrane</keyword>
<keyword evidence="4" id="KW-0813">Transport</keyword>
<evidence type="ECO:0000256" key="10">
    <source>
        <dbReference type="ARBA" id="ARBA00022989"/>
    </source>
</evidence>
<evidence type="ECO:0000256" key="11">
    <source>
        <dbReference type="ARBA" id="ARBA00023065"/>
    </source>
</evidence>
<dbReference type="GO" id="GO:2001256">
    <property type="term" value="P:regulation of store-operated calcium entry"/>
    <property type="evidence" value="ECO:0007669"/>
    <property type="project" value="InterPro"/>
</dbReference>
<keyword evidence="8" id="KW-0256">Endoplasmic reticulum</keyword>
<evidence type="ECO:0000256" key="7">
    <source>
        <dbReference type="ARBA" id="ARBA00022729"/>
    </source>
</evidence>
<reference evidence="15 16" key="2">
    <citation type="submission" date="2016-08" db="EMBL/GenBank/DDBJ databases">
        <title>Pervasive Adenine N6-methylation of Active Genes in Fungi.</title>
        <authorList>
            <consortium name="DOE Joint Genome Institute"/>
            <person name="Mondo S.J."/>
            <person name="Dannebaum R.O."/>
            <person name="Kuo R.C."/>
            <person name="Labutti K."/>
            <person name="Haridas S."/>
            <person name="Kuo A."/>
            <person name="Salamov A."/>
            <person name="Ahrendt S.R."/>
            <person name="Lipzen A."/>
            <person name="Sullivan W."/>
            <person name="Andreopoulos W.B."/>
            <person name="Clum A."/>
            <person name="Lindquist E."/>
            <person name="Daum C."/>
            <person name="Ramamoorthy G.K."/>
            <person name="Gryganskyi A."/>
            <person name="Culley D."/>
            <person name="Magnuson J.K."/>
            <person name="James T.Y."/>
            <person name="O'Malley M.A."/>
            <person name="Stajich J.E."/>
            <person name="Spatafora J.W."/>
            <person name="Visel A."/>
            <person name="Grigoriev I.V."/>
        </authorList>
    </citation>
    <scope>NUCLEOTIDE SEQUENCE [LARGE SCALE GENOMIC DNA]</scope>
    <source>
        <strain evidence="15 16">S4</strain>
    </source>
</reference>
<keyword evidence="11" id="KW-0406">Ion transport</keyword>
<dbReference type="PANTHER" id="PTHR15929">
    <property type="entry name" value="STORE-OPERATED CALCIUM ENTRY-ASSOCIATED REGULATORY FACTOR"/>
    <property type="match status" value="1"/>
</dbReference>
<proteinExistence type="inferred from homology"/>
<reference evidence="15 16" key="1">
    <citation type="submission" date="2016-08" db="EMBL/GenBank/DDBJ databases">
        <title>A Parts List for Fungal Cellulosomes Revealed by Comparative Genomics.</title>
        <authorList>
            <consortium name="DOE Joint Genome Institute"/>
            <person name="Haitjema C.H."/>
            <person name="Gilmore S.P."/>
            <person name="Henske J.K."/>
            <person name="Solomon K.V."/>
            <person name="De Groot R."/>
            <person name="Kuo A."/>
            <person name="Mondo S.J."/>
            <person name="Salamov A.A."/>
            <person name="Labutti K."/>
            <person name="Zhao Z."/>
            <person name="Chiniquy J."/>
            <person name="Barry K."/>
            <person name="Brewer H.M."/>
            <person name="Purvine S.O."/>
            <person name="Wright A.T."/>
            <person name="Boxma B."/>
            <person name="Van Alen T."/>
            <person name="Hackstein J.H."/>
            <person name="Baker S.E."/>
            <person name="Grigoriev I.V."/>
            <person name="O'Malley M.A."/>
        </authorList>
    </citation>
    <scope>NUCLEOTIDE SEQUENCE [LARGE SCALE GENOMIC DNA]</scope>
    <source>
        <strain evidence="15 16">S4</strain>
    </source>
</reference>
<evidence type="ECO:0000256" key="6">
    <source>
        <dbReference type="ARBA" id="ARBA00022692"/>
    </source>
</evidence>
<feature type="chain" id="PRO_5012349972" description="Store-operated calcium entry-associated regulatory factor" evidence="14">
    <location>
        <begin position="22"/>
        <end position="141"/>
    </location>
</feature>
<evidence type="ECO:0000256" key="3">
    <source>
        <dbReference type="ARBA" id="ARBA00016584"/>
    </source>
</evidence>
<evidence type="ECO:0000313" key="16">
    <source>
        <dbReference type="Proteomes" id="UP000193944"/>
    </source>
</evidence>
<evidence type="ECO:0000256" key="12">
    <source>
        <dbReference type="ARBA" id="ARBA00023136"/>
    </source>
</evidence>
<gene>
    <name evidence="15" type="ORF">BCR32DRAFT_51930</name>
</gene>
<comment type="subcellular location">
    <subcellularLocation>
        <location evidence="1">Endoplasmic reticulum membrane</location>
        <topology evidence="1">Single-pass type I membrane protein</topology>
    </subcellularLocation>
</comment>
<evidence type="ECO:0000256" key="8">
    <source>
        <dbReference type="ARBA" id="ARBA00022824"/>
    </source>
</evidence>
<keyword evidence="16" id="KW-1185">Reference proteome</keyword>
<dbReference type="GO" id="GO:0006816">
    <property type="term" value="P:calcium ion transport"/>
    <property type="evidence" value="ECO:0007669"/>
    <property type="project" value="UniProtKB-KW"/>
</dbReference>
<dbReference type="GO" id="GO:0005789">
    <property type="term" value="C:endoplasmic reticulum membrane"/>
    <property type="evidence" value="ECO:0007669"/>
    <property type="project" value="UniProtKB-SubCell"/>
</dbReference>
<name>A0A1Y1WXC2_9FUNG</name>
<dbReference type="OrthoDB" id="20303at2759"/>
<evidence type="ECO:0000256" key="1">
    <source>
        <dbReference type="ARBA" id="ARBA00004115"/>
    </source>
</evidence>
<dbReference type="PANTHER" id="PTHR15929:SF0">
    <property type="entry name" value="STORE-OPERATED CALCIUM ENTRY-ASSOCIATED REGULATORY FACTOR"/>
    <property type="match status" value="1"/>
</dbReference>
<dbReference type="InterPro" id="IPR009567">
    <property type="entry name" value="SARAF"/>
</dbReference>
<keyword evidence="7 14" id="KW-0732">Signal</keyword>
<organism evidence="15 16">
    <name type="scientific">Anaeromyces robustus</name>
    <dbReference type="NCBI Taxonomy" id="1754192"/>
    <lineage>
        <taxon>Eukaryota</taxon>
        <taxon>Fungi</taxon>
        <taxon>Fungi incertae sedis</taxon>
        <taxon>Chytridiomycota</taxon>
        <taxon>Chytridiomycota incertae sedis</taxon>
        <taxon>Neocallimastigomycetes</taxon>
        <taxon>Neocallimastigales</taxon>
        <taxon>Neocallimastigaceae</taxon>
        <taxon>Anaeromyces</taxon>
    </lineage>
</organism>
<evidence type="ECO:0000256" key="4">
    <source>
        <dbReference type="ARBA" id="ARBA00022448"/>
    </source>
</evidence>
<comment type="similarity">
    <text evidence="2">Belongs to the SARAF family.</text>
</comment>
<keyword evidence="5" id="KW-0109">Calcium transport</keyword>
<evidence type="ECO:0000256" key="5">
    <source>
        <dbReference type="ARBA" id="ARBA00022568"/>
    </source>
</evidence>
<keyword evidence="10" id="KW-1133">Transmembrane helix</keyword>
<evidence type="ECO:0000256" key="14">
    <source>
        <dbReference type="SAM" id="SignalP"/>
    </source>
</evidence>
<evidence type="ECO:0000313" key="15">
    <source>
        <dbReference type="EMBL" id="ORX78092.1"/>
    </source>
</evidence>
<protein>
    <recommendedName>
        <fullName evidence="3">Store-operated calcium entry-associated regulatory factor</fullName>
    </recommendedName>
    <alternativeName>
        <fullName evidence="13">Transmembrane protein 66</fullName>
    </alternativeName>
</protein>
<dbReference type="EMBL" id="MCFG01000223">
    <property type="protein sequence ID" value="ORX78092.1"/>
    <property type="molecule type" value="Genomic_DNA"/>
</dbReference>
<evidence type="ECO:0000256" key="9">
    <source>
        <dbReference type="ARBA" id="ARBA00022837"/>
    </source>
</evidence>
<feature type="signal peptide" evidence="14">
    <location>
        <begin position="1"/>
        <end position="21"/>
    </location>
</feature>
<accession>A0A1Y1WXC2</accession>
<sequence>MKNLKLVLFFIVLLLATEVYSNHDYDKVLLENLKTFTVFKNRKTKGRRSKVLQMECVEGDACKYFQPHSMQCTQVGFDGYNASWKCETPLEDYYYIGYTKVSCEGYKNPYDKYITRDSCGVRCKFIIFDRKREGVLPSITS</sequence>
<dbReference type="Pfam" id="PF06682">
    <property type="entry name" value="SARAF"/>
    <property type="match status" value="1"/>
</dbReference>
<comment type="caution">
    <text evidence="15">The sequence shown here is derived from an EMBL/GenBank/DDBJ whole genome shotgun (WGS) entry which is preliminary data.</text>
</comment>
<evidence type="ECO:0000256" key="13">
    <source>
        <dbReference type="ARBA" id="ARBA00031116"/>
    </source>
</evidence>
<keyword evidence="9" id="KW-0106">Calcium</keyword>
<dbReference type="Proteomes" id="UP000193944">
    <property type="component" value="Unassembled WGS sequence"/>
</dbReference>
<evidence type="ECO:0000256" key="2">
    <source>
        <dbReference type="ARBA" id="ARBA00006833"/>
    </source>
</evidence>
<dbReference type="AlphaFoldDB" id="A0A1Y1WXC2"/>